<keyword evidence="3" id="KW-1185">Reference proteome</keyword>
<dbReference type="EMBL" id="FRAH01000031">
    <property type="protein sequence ID" value="SHK53064.1"/>
    <property type="molecule type" value="Genomic_DNA"/>
</dbReference>
<protein>
    <recommendedName>
        <fullName evidence="1">DUF7768 domain-containing protein</fullName>
    </recommendedName>
</protein>
<accession>A0A1M6T834</accession>
<dbReference type="Proteomes" id="UP000183975">
    <property type="component" value="Unassembled WGS sequence"/>
</dbReference>
<evidence type="ECO:0000259" key="1">
    <source>
        <dbReference type="Pfam" id="PF24963"/>
    </source>
</evidence>
<sequence length="121" mass="13531">MKLVYICSPLRGDHKKNIAKANEYAREEALKGNCAIAPHCVFTQFLDDEVPEERWLGQEMGKALLCRCDELLVCGSIISEGMREEIKTAYENGITVLGRDLSIADIEDAVFGETEQCCKMV</sequence>
<evidence type="ECO:0000313" key="3">
    <source>
        <dbReference type="Proteomes" id="UP000183975"/>
    </source>
</evidence>
<dbReference type="RefSeq" id="WP_072851216.1">
    <property type="nucleotide sequence ID" value="NZ_FRAH01000031.1"/>
</dbReference>
<name>A0A1M6T834_9FIRM</name>
<feature type="domain" description="DUF7768" evidence="1">
    <location>
        <begin position="2"/>
        <end position="96"/>
    </location>
</feature>
<dbReference type="AlphaFoldDB" id="A0A1M6T834"/>
<evidence type="ECO:0000313" key="2">
    <source>
        <dbReference type="EMBL" id="SHK53064.1"/>
    </source>
</evidence>
<gene>
    <name evidence="2" type="ORF">SAMN02745138_01890</name>
</gene>
<dbReference type="Pfam" id="PF24963">
    <property type="entry name" value="DUF7768"/>
    <property type="match status" value="1"/>
</dbReference>
<organism evidence="2 3">
    <name type="scientific">Anaerotignum lactatifermentans DSM 14214</name>
    <dbReference type="NCBI Taxonomy" id="1121323"/>
    <lineage>
        <taxon>Bacteria</taxon>
        <taxon>Bacillati</taxon>
        <taxon>Bacillota</taxon>
        <taxon>Clostridia</taxon>
        <taxon>Lachnospirales</taxon>
        <taxon>Anaerotignaceae</taxon>
        <taxon>Anaerotignum</taxon>
    </lineage>
</organism>
<proteinExistence type="predicted"/>
<dbReference type="OrthoDB" id="9807423at2"/>
<dbReference type="Gene3D" id="3.40.50.10400">
    <property type="entry name" value="Hypothetical protein PA1492"/>
    <property type="match status" value="1"/>
</dbReference>
<dbReference type="InterPro" id="IPR056670">
    <property type="entry name" value="DUF7768"/>
</dbReference>
<reference evidence="2 3" key="1">
    <citation type="submission" date="2016-11" db="EMBL/GenBank/DDBJ databases">
        <authorList>
            <person name="Jaros S."/>
            <person name="Januszkiewicz K."/>
            <person name="Wedrychowicz H."/>
        </authorList>
    </citation>
    <scope>NUCLEOTIDE SEQUENCE [LARGE SCALE GENOMIC DNA]</scope>
    <source>
        <strain evidence="2 3">DSM 14214</strain>
    </source>
</reference>